<dbReference type="InterPro" id="IPR013785">
    <property type="entry name" value="Aldolase_TIM"/>
</dbReference>
<evidence type="ECO:0000256" key="6">
    <source>
        <dbReference type="PIRNR" id="PIRNR001365"/>
    </source>
</evidence>
<dbReference type="UniPathway" id="UPA00564">
    <property type="reaction ID" value="UER00628"/>
</dbReference>
<dbReference type="SUPFAM" id="SSF51569">
    <property type="entry name" value="Aldolase"/>
    <property type="match status" value="1"/>
</dbReference>
<comment type="caution">
    <text evidence="9">The sequence shown here is derived from an EMBL/GenBank/DDBJ whole genome shotgun (WGS) entry which is preliminary data.</text>
</comment>
<dbReference type="PIRSF" id="PIRSF001365">
    <property type="entry name" value="DHDPS"/>
    <property type="match status" value="1"/>
</dbReference>
<gene>
    <name evidence="9" type="ORF">C7450_105347</name>
</gene>
<evidence type="ECO:0000256" key="2">
    <source>
        <dbReference type="ARBA" id="ARBA00004983"/>
    </source>
</evidence>
<comment type="similarity">
    <text evidence="3 5 6">Belongs to the DapA family.</text>
</comment>
<evidence type="ECO:0000256" key="4">
    <source>
        <dbReference type="ARBA" id="ARBA00023239"/>
    </source>
</evidence>
<keyword evidence="4 5" id="KW-0456">Lyase</keyword>
<evidence type="ECO:0000313" key="9">
    <source>
        <dbReference type="EMBL" id="PXW58998.1"/>
    </source>
</evidence>
<dbReference type="InterPro" id="IPR017655">
    <property type="entry name" value="Dehydro-deoxyglucarate_dehyd"/>
</dbReference>
<evidence type="ECO:0000256" key="7">
    <source>
        <dbReference type="PIRSR" id="PIRSR001365-1"/>
    </source>
</evidence>
<dbReference type="Gene3D" id="3.20.20.70">
    <property type="entry name" value="Aldolase class I"/>
    <property type="match status" value="1"/>
</dbReference>
<evidence type="ECO:0000256" key="8">
    <source>
        <dbReference type="PIRSR" id="PIRSR001365-2"/>
    </source>
</evidence>
<name>A0A2V3UJ26_9HYPH</name>
<dbReference type="GO" id="GO:0042838">
    <property type="term" value="P:D-glucarate catabolic process"/>
    <property type="evidence" value="ECO:0007669"/>
    <property type="project" value="UniProtKB-UniRule"/>
</dbReference>
<dbReference type="EC" id="4.2.1.41" evidence="5"/>
<proteinExistence type="inferred from homology"/>
<dbReference type="AlphaFoldDB" id="A0A2V3UJ26"/>
<evidence type="ECO:0000256" key="1">
    <source>
        <dbReference type="ARBA" id="ARBA00001446"/>
    </source>
</evidence>
<evidence type="ECO:0000256" key="5">
    <source>
        <dbReference type="HAMAP-Rule" id="MF_00694"/>
    </source>
</evidence>
<evidence type="ECO:0000256" key="3">
    <source>
        <dbReference type="ARBA" id="ARBA00007592"/>
    </source>
</evidence>
<dbReference type="PANTHER" id="PTHR12128">
    <property type="entry name" value="DIHYDRODIPICOLINATE SYNTHASE"/>
    <property type="match status" value="1"/>
</dbReference>
<dbReference type="NCBIfam" id="TIGR03249">
    <property type="entry name" value="KdgD"/>
    <property type="match status" value="1"/>
</dbReference>
<accession>A0A2V3UJ26</accession>
<dbReference type="GO" id="GO:0008840">
    <property type="term" value="F:4-hydroxy-tetrahydrodipicolinate synthase activity"/>
    <property type="evidence" value="ECO:0007669"/>
    <property type="project" value="TreeGrafter"/>
</dbReference>
<dbReference type="InterPro" id="IPR002220">
    <property type="entry name" value="DapA-like"/>
</dbReference>
<dbReference type="CDD" id="cd00951">
    <property type="entry name" value="KDGDH"/>
    <property type="match status" value="1"/>
</dbReference>
<dbReference type="Pfam" id="PF00701">
    <property type="entry name" value="DHDPS"/>
    <property type="match status" value="1"/>
</dbReference>
<sequence length="311" mass="33528">MNHAPARAIDPQELKHILSSGLMSFPLTDFDESGDFNEAGYRDRLAWLMPYGATALFAAGGTGEAFSLTPAEHQRVIQVAVETCGNDTPIIAGAGYGTRLAIEMARNAEAAGAAGILLMPHYLTETNQRGLAAHIDAVCKSVRIGVVVYNRNVCKLEAATLEKLVDTNPNLIGFKDGVGDIEAVTVIRNRLEDRVSYLGGLPTAEVFAEAYNAAGFPVYSSAVFNFIPRTAMEFYQAVREGNRQTTTRLLKEFFIPYIAIRNRGGGYAVSIVKAGARLVGRSAGPVRPPLADCTEQDHRDLAALIEKLGPQ</sequence>
<dbReference type="Proteomes" id="UP000248021">
    <property type="component" value="Unassembled WGS sequence"/>
</dbReference>
<reference evidence="9 10" key="1">
    <citation type="submission" date="2018-05" db="EMBL/GenBank/DDBJ databases">
        <title>Genomic Encyclopedia of Type Strains, Phase IV (KMG-IV): sequencing the most valuable type-strain genomes for metagenomic binning, comparative biology and taxonomic classification.</title>
        <authorList>
            <person name="Goeker M."/>
        </authorList>
    </citation>
    <scope>NUCLEOTIDE SEQUENCE [LARGE SCALE GENOMIC DNA]</scope>
    <source>
        <strain evidence="9 10">DSM 6462</strain>
    </source>
</reference>
<feature type="binding site" evidence="8">
    <location>
        <position position="62"/>
    </location>
    <ligand>
        <name>pyruvate</name>
        <dbReference type="ChEBI" id="CHEBI:15361"/>
    </ligand>
</feature>
<protein>
    <recommendedName>
        <fullName evidence="5">Probable 5-dehydro-4-deoxyglucarate dehydratase</fullName>
        <ecNumber evidence="5">4.2.1.41</ecNumber>
    </recommendedName>
    <alternativeName>
        <fullName evidence="5">5-keto-4-deoxy-glucarate dehydratase</fullName>
        <shortName evidence="5">KDGDH</shortName>
    </alternativeName>
</protein>
<dbReference type="GO" id="GO:0047448">
    <property type="term" value="F:5-dehydro-4-deoxyglucarate dehydratase activity"/>
    <property type="evidence" value="ECO:0007669"/>
    <property type="project" value="UniProtKB-UniRule"/>
</dbReference>
<dbReference type="HAMAP" id="MF_00694">
    <property type="entry name" value="KDGDH"/>
    <property type="match status" value="1"/>
</dbReference>
<evidence type="ECO:0000313" key="10">
    <source>
        <dbReference type="Proteomes" id="UP000248021"/>
    </source>
</evidence>
<feature type="active site" description="Schiff-base intermediate with substrate" evidence="7">
    <location>
        <position position="175"/>
    </location>
</feature>
<keyword evidence="10" id="KW-1185">Reference proteome</keyword>
<feature type="active site" description="Proton donor/acceptor" evidence="7">
    <location>
        <position position="149"/>
    </location>
</feature>
<dbReference type="EMBL" id="QJJK01000005">
    <property type="protein sequence ID" value="PXW58998.1"/>
    <property type="molecule type" value="Genomic_DNA"/>
</dbReference>
<dbReference type="PANTHER" id="PTHR12128:SF19">
    <property type="entry name" value="5-DEHYDRO-4-DEOXYGLUCARATE DEHYDRATASE 2-RELATED"/>
    <property type="match status" value="1"/>
</dbReference>
<organism evidence="9 10">
    <name type="scientific">Chelatococcus asaccharovorans</name>
    <dbReference type="NCBI Taxonomy" id="28210"/>
    <lineage>
        <taxon>Bacteria</taxon>
        <taxon>Pseudomonadati</taxon>
        <taxon>Pseudomonadota</taxon>
        <taxon>Alphaproteobacteria</taxon>
        <taxon>Hyphomicrobiales</taxon>
        <taxon>Chelatococcaceae</taxon>
        <taxon>Chelatococcus</taxon>
    </lineage>
</organism>
<dbReference type="SMART" id="SM01130">
    <property type="entry name" value="DHDPS"/>
    <property type="match status" value="1"/>
</dbReference>
<comment type="catalytic activity">
    <reaction evidence="1 5">
        <text>5-dehydro-4-deoxy-D-glucarate + H(+) = 2,5-dioxopentanoate + CO2 + H2O</text>
        <dbReference type="Rhea" id="RHEA:24608"/>
        <dbReference type="ChEBI" id="CHEBI:15377"/>
        <dbReference type="ChEBI" id="CHEBI:15378"/>
        <dbReference type="ChEBI" id="CHEBI:16526"/>
        <dbReference type="ChEBI" id="CHEBI:42819"/>
        <dbReference type="ChEBI" id="CHEBI:58136"/>
        <dbReference type="EC" id="4.2.1.41"/>
    </reaction>
</comment>
<dbReference type="NCBIfam" id="NF002958">
    <property type="entry name" value="PRK03620.1"/>
    <property type="match status" value="1"/>
</dbReference>
<comment type="pathway">
    <text evidence="2 5">Carbohydrate acid metabolism; D-glucarate degradation; 2,5-dioxopentanoate from D-glucarate: step 2/2.</text>
</comment>